<feature type="non-terminal residue" evidence="1">
    <location>
        <position position="1"/>
    </location>
</feature>
<gene>
    <name evidence="1" type="ORF">S01H1_71333</name>
</gene>
<organism evidence="1">
    <name type="scientific">marine sediment metagenome</name>
    <dbReference type="NCBI Taxonomy" id="412755"/>
    <lineage>
        <taxon>unclassified sequences</taxon>
        <taxon>metagenomes</taxon>
        <taxon>ecological metagenomes</taxon>
    </lineage>
</organism>
<proteinExistence type="predicted"/>
<accession>X0YUP1</accession>
<name>X0YUP1_9ZZZZ</name>
<dbReference type="EMBL" id="BARS01047496">
    <property type="protein sequence ID" value="GAG40356.1"/>
    <property type="molecule type" value="Genomic_DNA"/>
</dbReference>
<comment type="caution">
    <text evidence="1">The sequence shown here is derived from an EMBL/GenBank/DDBJ whole genome shotgun (WGS) entry which is preliminary data.</text>
</comment>
<evidence type="ECO:0000313" key="1">
    <source>
        <dbReference type="EMBL" id="GAG40356.1"/>
    </source>
</evidence>
<reference evidence="1" key="1">
    <citation type="journal article" date="2014" name="Front. Microbiol.">
        <title>High frequency of phylogenetically diverse reductive dehalogenase-homologous genes in deep subseafloor sedimentary metagenomes.</title>
        <authorList>
            <person name="Kawai M."/>
            <person name="Futagami T."/>
            <person name="Toyoda A."/>
            <person name="Takaki Y."/>
            <person name="Nishi S."/>
            <person name="Hori S."/>
            <person name="Arai W."/>
            <person name="Tsubouchi T."/>
            <person name="Morono Y."/>
            <person name="Uchiyama I."/>
            <person name="Ito T."/>
            <person name="Fujiyama A."/>
            <person name="Inagaki F."/>
            <person name="Takami H."/>
        </authorList>
    </citation>
    <scope>NUCLEOTIDE SEQUENCE</scope>
    <source>
        <strain evidence="1">Expedition CK06-06</strain>
    </source>
</reference>
<dbReference type="AlphaFoldDB" id="X0YUP1"/>
<sequence length="46" mass="4990">LGELPCSLVGEVTQSEKLVIAGADDVPVVEAALETLKEAWQKPLRW</sequence>
<protein>
    <submittedName>
        <fullName evidence="1">Uncharacterized protein</fullName>
    </submittedName>
</protein>